<evidence type="ECO:0000313" key="2">
    <source>
        <dbReference type="EMBL" id="CAL1567808.1"/>
    </source>
</evidence>
<dbReference type="EMBL" id="OZ035823">
    <property type="protein sequence ID" value="CAL1567808.1"/>
    <property type="molecule type" value="Genomic_DNA"/>
</dbReference>
<evidence type="ECO:0000256" key="1">
    <source>
        <dbReference type="SAM" id="MobiDB-lite"/>
    </source>
</evidence>
<reference evidence="2 3" key="1">
    <citation type="submission" date="2024-04" db="EMBL/GenBank/DDBJ databases">
        <authorList>
            <person name="Waldvogel A.-M."/>
            <person name="Schoenle A."/>
        </authorList>
    </citation>
    <scope>NUCLEOTIDE SEQUENCE [LARGE SCALE GENOMIC DNA]</scope>
</reference>
<dbReference type="AlphaFoldDB" id="A0AAV2IRJ7"/>
<keyword evidence="3" id="KW-1185">Reference proteome</keyword>
<name>A0AAV2IRJ7_KNICA</name>
<protein>
    <recommendedName>
        <fullName evidence="4">Secreted protein</fullName>
    </recommendedName>
</protein>
<proteinExistence type="predicted"/>
<evidence type="ECO:0000313" key="3">
    <source>
        <dbReference type="Proteomes" id="UP001497482"/>
    </source>
</evidence>
<organism evidence="2 3">
    <name type="scientific">Knipowitschia caucasica</name>
    <name type="common">Caucasian dwarf goby</name>
    <name type="synonym">Pomatoschistus caucasicus</name>
    <dbReference type="NCBI Taxonomy" id="637954"/>
    <lineage>
        <taxon>Eukaryota</taxon>
        <taxon>Metazoa</taxon>
        <taxon>Chordata</taxon>
        <taxon>Craniata</taxon>
        <taxon>Vertebrata</taxon>
        <taxon>Euteleostomi</taxon>
        <taxon>Actinopterygii</taxon>
        <taxon>Neopterygii</taxon>
        <taxon>Teleostei</taxon>
        <taxon>Neoteleostei</taxon>
        <taxon>Acanthomorphata</taxon>
        <taxon>Gobiaria</taxon>
        <taxon>Gobiiformes</taxon>
        <taxon>Gobioidei</taxon>
        <taxon>Gobiidae</taxon>
        <taxon>Gobiinae</taxon>
        <taxon>Knipowitschia</taxon>
    </lineage>
</organism>
<gene>
    <name evidence="2" type="ORF">KC01_LOCUS558</name>
</gene>
<evidence type="ECO:0008006" key="4">
    <source>
        <dbReference type="Google" id="ProtNLM"/>
    </source>
</evidence>
<feature type="region of interest" description="Disordered" evidence="1">
    <location>
        <begin position="1"/>
        <end position="47"/>
    </location>
</feature>
<dbReference type="Proteomes" id="UP001497482">
    <property type="component" value="Chromosome 1"/>
</dbReference>
<sequence>MLTRRGATRSAPAVSLAPHAALTALKPGDQSYDTPMNRQTTGHESRKHQCVRTEPAVVRVWVCRCLSSSRLQLRADRGVFNPGMDHCTAPTGAQSTYSAQEH</sequence>
<accession>A0AAV2IRJ7</accession>
<feature type="compositionally biased region" description="Polar residues" evidence="1">
    <location>
        <begin position="31"/>
        <end position="42"/>
    </location>
</feature>